<reference evidence="3 4" key="1">
    <citation type="submission" date="2018-11" db="EMBL/GenBank/DDBJ databases">
        <title>Genomes From Bacteria Associated with the Canine Oral Cavity: a Test Case for Automated Genome-Based Taxonomic Assignment.</title>
        <authorList>
            <person name="Coil D.A."/>
            <person name="Jospin G."/>
            <person name="Darling A.E."/>
            <person name="Wallis C."/>
            <person name="Davis I.J."/>
            <person name="Harris S."/>
            <person name="Eisen J.A."/>
            <person name="Holcombe L.J."/>
            <person name="O'Flynn C."/>
        </authorList>
    </citation>
    <scope>NUCLEOTIDE SEQUENCE [LARGE SCALE GENOMIC DNA]</scope>
    <source>
        <strain evidence="3 4">OH2822_COT-296</strain>
    </source>
</reference>
<feature type="compositionally biased region" description="Basic and acidic residues" evidence="2">
    <location>
        <begin position="380"/>
        <end position="390"/>
    </location>
</feature>
<dbReference type="Proteomes" id="UP000280935">
    <property type="component" value="Unassembled WGS sequence"/>
</dbReference>
<keyword evidence="1" id="KW-0175">Coiled coil</keyword>
<feature type="region of interest" description="Disordered" evidence="2">
    <location>
        <begin position="801"/>
        <end position="828"/>
    </location>
</feature>
<dbReference type="RefSeq" id="WP_125229150.1">
    <property type="nucleotide sequence ID" value="NZ_RQYT01000054.1"/>
</dbReference>
<dbReference type="Gene3D" id="3.40.50.300">
    <property type="entry name" value="P-loop containing nucleotide triphosphate hydrolases"/>
    <property type="match status" value="1"/>
</dbReference>
<dbReference type="EMBL" id="RQYT01000054">
    <property type="protein sequence ID" value="RRD48110.1"/>
    <property type="molecule type" value="Genomic_DNA"/>
</dbReference>
<name>A0A3P1WS03_9ACTN</name>
<evidence type="ECO:0000256" key="1">
    <source>
        <dbReference type="SAM" id="Coils"/>
    </source>
</evidence>
<organism evidence="3 4">
    <name type="scientific">Arachnia propionica</name>
    <dbReference type="NCBI Taxonomy" id="1750"/>
    <lineage>
        <taxon>Bacteria</taxon>
        <taxon>Bacillati</taxon>
        <taxon>Actinomycetota</taxon>
        <taxon>Actinomycetes</taxon>
        <taxon>Propionibacteriales</taxon>
        <taxon>Propionibacteriaceae</taxon>
        <taxon>Arachnia</taxon>
    </lineage>
</organism>
<gene>
    <name evidence="3" type="ORF">EII35_14350</name>
</gene>
<sequence length="1386" mass="154548">MSEPTADRALQEWRESLAHGGLPAPTRQRWQALRAGVVNLWEFEAVEYWYADGWAQLMGRNETGKSSLMALTTLIPWLGDTSSDKIDTLGRSGKQFAYYVRPGGESDRRQSDASLFHGWLWVEYGRMHEGRAEFFTTLLHASARTGGSSTRLTWCTSIGSRVREALQLTEGRTVRQAKDITVSGFEAHPNAAAYRQHVASRLLGGSVDQLESIGRLLKVTRQPKLGAQLKVDFVTNHLRDALPELSRTEVEELARGWDQLDQLHADLERAQTAAAAVAGFRRDRWQPWAAAALRLRADEVAARQTALDTVTREERQARTDLEQSRADEAKLNAQRERLRARLATSRAEEESWRDSAAYRGASARAENLRNQEALTNNARRVAERSADALKKAQSRLADAERARQQAEEEHEHSQQELFNKEQGVRTSARRAGLEPSLPLDADHLQQACQEREVAVSRVNGLRRVAEEAAHQAEISDREADVLHARAERAREVAEHSWQRAAAERDDVVSTLRAWIPPFAEPFQSAWEEGLPSNVDELGTPRLSDVIRRDAWQPREQALTTDISRVNTALQAIEADHRALTEQIEDLVHRPAMEPPSPDLWHRRDRGEAAGAPFWAMVNPADQVPPVHVARLEAALAASGLLDAWVSVEEQAGLDTFVRVSEQRPTRSLAEALVVAESAREHATLVADVLASVRLCDSDEPLPDSGVAVALDGRWRADHVTGRAAPVHDQAEWLGEAAREAQRQRHLAELRAQAAELEQQRADLQEEQTRQNQELRELAECFAKAPTDDALRDALSECRANDRHAETAESEADRAAEQARKHHAVADTRRAELRREAAEQRLPTDEESLAEVSQALHETRVALAEWRNRRTDVERSARRLQGATEEAGRRGDDTEQQRLAHERDDLDHQAANARLEALRASINADDQEIIDKLAYLQDVVSTTQDKLDALDDQRDSVAARRGSAEGKLAEVERRREEATEDRGHAHQGLRELLDHGLATGLEIDLPEPESAAVDHVRAQAAELRRRLRPKDWVDSSQREQAREGVRQNARIVNRLRSGIDASARDIRGVLEQGGRSIQVTPDEPVPTVEVVVNSHGLALPLLEAGDHLLEVCRELEGQYGASVRETLDRLLGSTFLEHMREQIGQAQRLVADINTVLQDHPTGTDGTTLRIRLEPGTHAPVLEAVSGPRLMDPEVAASVRSFLKEKVDEAKRAAVDEGRADWRDSLAAHLDYRTWYEVALESRVAQGRWGPLTTRRYAELSGGARAVMLMLPLVAALAAQYRRLPHAPRPLWLDEAFDGLDAPNRSMVMRLLQRFDLDVLLAGPGRLVNVEAVPTAAIYQVVRATAPEPGADLVAELWAGSTLQTIDLPLSWLDDAAPTPQEQDRLL</sequence>
<feature type="compositionally biased region" description="Basic and acidic residues" evidence="2">
    <location>
        <begin position="311"/>
        <end position="339"/>
    </location>
</feature>
<dbReference type="NCBIfam" id="TIGR02680">
    <property type="entry name" value="TIGR02680 family protein"/>
    <property type="match status" value="1"/>
</dbReference>
<feature type="region of interest" description="Disordered" evidence="2">
    <location>
        <begin position="380"/>
        <end position="431"/>
    </location>
</feature>
<feature type="compositionally biased region" description="Basic and acidic residues" evidence="2">
    <location>
        <begin position="885"/>
        <end position="895"/>
    </location>
</feature>
<dbReference type="SUPFAM" id="SSF52540">
    <property type="entry name" value="P-loop containing nucleoside triphosphate hydrolases"/>
    <property type="match status" value="1"/>
</dbReference>
<dbReference type="InterPro" id="IPR013496">
    <property type="entry name" value="CHP02680"/>
</dbReference>
<proteinExistence type="predicted"/>
<protein>
    <submittedName>
        <fullName evidence="3">TIGR02680 family protein</fullName>
    </submittedName>
</protein>
<dbReference type="InterPro" id="IPR027417">
    <property type="entry name" value="P-loop_NTPase"/>
</dbReference>
<feature type="coiled-coil region" evidence="1">
    <location>
        <begin position="562"/>
        <end position="589"/>
    </location>
</feature>
<feature type="region of interest" description="Disordered" evidence="2">
    <location>
        <begin position="311"/>
        <end position="364"/>
    </location>
</feature>
<feature type="compositionally biased region" description="Basic and acidic residues" evidence="2">
    <location>
        <begin position="397"/>
        <end position="423"/>
    </location>
</feature>
<evidence type="ECO:0000313" key="4">
    <source>
        <dbReference type="Proteomes" id="UP000280935"/>
    </source>
</evidence>
<evidence type="ECO:0000256" key="2">
    <source>
        <dbReference type="SAM" id="MobiDB-lite"/>
    </source>
</evidence>
<dbReference type="OrthoDB" id="8527901at2"/>
<dbReference type="Pfam" id="PF13558">
    <property type="entry name" value="SbcC_Walker_B"/>
    <property type="match status" value="1"/>
</dbReference>
<feature type="coiled-coil region" evidence="1">
    <location>
        <begin position="737"/>
        <end position="780"/>
    </location>
</feature>
<comment type="caution">
    <text evidence="3">The sequence shown here is derived from an EMBL/GenBank/DDBJ whole genome shotgun (WGS) entry which is preliminary data.</text>
</comment>
<evidence type="ECO:0000313" key="3">
    <source>
        <dbReference type="EMBL" id="RRD48110.1"/>
    </source>
</evidence>
<feature type="region of interest" description="Disordered" evidence="2">
    <location>
        <begin position="871"/>
        <end position="895"/>
    </location>
</feature>
<accession>A0A3P1WS03</accession>